<protein>
    <submittedName>
        <fullName evidence="1">Uncharacterized protein</fullName>
    </submittedName>
</protein>
<evidence type="ECO:0000313" key="1">
    <source>
        <dbReference type="EMBL" id="MPM69077.1"/>
    </source>
</evidence>
<comment type="caution">
    <text evidence="1">The sequence shown here is derived from an EMBL/GenBank/DDBJ whole genome shotgun (WGS) entry which is preliminary data.</text>
</comment>
<organism evidence="1">
    <name type="scientific">bioreactor metagenome</name>
    <dbReference type="NCBI Taxonomy" id="1076179"/>
    <lineage>
        <taxon>unclassified sequences</taxon>
        <taxon>metagenomes</taxon>
        <taxon>ecological metagenomes</taxon>
    </lineage>
</organism>
<name>A0A645BV61_9ZZZZ</name>
<gene>
    <name evidence="1" type="ORF">SDC9_116021</name>
</gene>
<reference evidence="1" key="1">
    <citation type="submission" date="2019-08" db="EMBL/GenBank/DDBJ databases">
        <authorList>
            <person name="Kucharzyk K."/>
            <person name="Murdoch R.W."/>
            <person name="Higgins S."/>
            <person name="Loffler F."/>
        </authorList>
    </citation>
    <scope>NUCLEOTIDE SEQUENCE</scope>
</reference>
<sequence>MARNRDNWEDPEIMEWSDDSVRSDDRCLPGIALITAVGAFAFCRPRYYGCRPRYYYGYGCRPSYYYGYDYFPYRMCYPRPCRPL</sequence>
<dbReference type="AlphaFoldDB" id="A0A645BV61"/>
<accession>A0A645BV61</accession>
<proteinExistence type="predicted"/>
<dbReference type="EMBL" id="VSSQ01022634">
    <property type="protein sequence ID" value="MPM69077.1"/>
    <property type="molecule type" value="Genomic_DNA"/>
</dbReference>